<organism evidence="3 4">
    <name type="scientific">Pseudonocardia broussonetiae</name>
    <dbReference type="NCBI Taxonomy" id="2736640"/>
    <lineage>
        <taxon>Bacteria</taxon>
        <taxon>Bacillati</taxon>
        <taxon>Actinomycetota</taxon>
        <taxon>Actinomycetes</taxon>
        <taxon>Pseudonocardiales</taxon>
        <taxon>Pseudonocardiaceae</taxon>
        <taxon>Pseudonocardia</taxon>
    </lineage>
</organism>
<proteinExistence type="predicted"/>
<dbReference type="Pfam" id="PF13556">
    <property type="entry name" value="HTH_30"/>
    <property type="match status" value="1"/>
</dbReference>
<evidence type="ECO:0000313" key="4">
    <source>
        <dbReference type="Proteomes" id="UP000505377"/>
    </source>
</evidence>
<dbReference type="InterPro" id="IPR042070">
    <property type="entry name" value="PucR_C-HTH_sf"/>
</dbReference>
<dbReference type="RefSeq" id="WP_172166978.1">
    <property type="nucleotide sequence ID" value="NZ_CP053564.1"/>
</dbReference>
<dbReference type="PANTHER" id="PTHR33744">
    <property type="entry name" value="CARBOHYDRATE DIACID REGULATOR"/>
    <property type="match status" value="1"/>
</dbReference>
<dbReference type="AlphaFoldDB" id="A0A6M6JRY0"/>
<reference evidence="3 4" key="1">
    <citation type="submission" date="2020-05" db="EMBL/GenBank/DDBJ databases">
        <authorList>
            <person name="Mo P."/>
        </authorList>
    </citation>
    <scope>NUCLEOTIDE SEQUENCE [LARGE SCALE GENOMIC DNA]</scope>
    <source>
        <strain evidence="3 4">Gen01</strain>
    </source>
</reference>
<accession>A0A6M6JRY0</accession>
<dbReference type="Proteomes" id="UP000505377">
    <property type="component" value="Chromosome"/>
</dbReference>
<sequence length="478" mass="51585">MVGAAAPGVVVVASCVMSGPVPRRAPGGGRAPSADDGTGAGTQHEGGSAGEIGRCPIRWSGGGRVLYGEHLERRCSRSMPLPRLAHCSQEAGLEQAAVRADAAAQSFRDAVALLMDDVDELVARTVENGDEQRPPYAIVPRSAIEASVRMNLETVRNSLLAGSPVVDDRDVEALTIRVDERLGQGLAVEDGIQGWRKSISVIQERFLEIASEHGVDAVAELNAVRVLWQLSDLMTNQMAALFRSRQLTGALRRSQMRAEFLEKVLAGGLPVSEVHSRAAELGLDTTTDYLTVKAGTTQGASVESLRRRLESRGSDLVVVADGYCFGLLSGAVGVLGPEDVVALGPAAPLPEVAASFELAQRIYDWMGRHGVRGRRRIEDIGWRLAVDWDEAVTSLLVRRYRAPLEPMGEFGTLIWRSIRAYVDADKNVARAAEALVVHRNTLRYRLARFTEITGANLDSAETWLEVAWALAADPDEPT</sequence>
<dbReference type="EMBL" id="CP053564">
    <property type="protein sequence ID" value="QJY49993.1"/>
    <property type="molecule type" value="Genomic_DNA"/>
</dbReference>
<dbReference type="InterPro" id="IPR025736">
    <property type="entry name" value="PucR_C-HTH_dom"/>
</dbReference>
<gene>
    <name evidence="3" type="ORF">HOP40_32985</name>
</gene>
<name>A0A6M6JRY0_9PSEU</name>
<dbReference type="KEGG" id="pbro:HOP40_32985"/>
<feature type="domain" description="PucR C-terminal helix-turn-helix" evidence="2">
    <location>
        <begin position="416"/>
        <end position="472"/>
    </location>
</feature>
<dbReference type="InterPro" id="IPR051448">
    <property type="entry name" value="CdaR-like_regulators"/>
</dbReference>
<dbReference type="Gene3D" id="1.10.10.2840">
    <property type="entry name" value="PucR C-terminal helix-turn-helix domain"/>
    <property type="match status" value="1"/>
</dbReference>
<keyword evidence="4" id="KW-1185">Reference proteome</keyword>
<evidence type="ECO:0000256" key="1">
    <source>
        <dbReference type="SAM" id="MobiDB-lite"/>
    </source>
</evidence>
<feature type="region of interest" description="Disordered" evidence="1">
    <location>
        <begin position="21"/>
        <end position="53"/>
    </location>
</feature>
<evidence type="ECO:0000259" key="2">
    <source>
        <dbReference type="Pfam" id="PF13556"/>
    </source>
</evidence>
<protein>
    <submittedName>
        <fullName evidence="3">Helix-turn-helix domain-containing protein</fullName>
    </submittedName>
</protein>
<evidence type="ECO:0000313" key="3">
    <source>
        <dbReference type="EMBL" id="QJY49993.1"/>
    </source>
</evidence>